<dbReference type="OrthoDB" id="9828340at2"/>
<evidence type="ECO:0000313" key="1">
    <source>
        <dbReference type="EMBL" id="MVT40240.1"/>
    </source>
</evidence>
<proteinExistence type="predicted"/>
<gene>
    <name evidence="1" type="ORF">GO495_06580</name>
</gene>
<sequence>MYHIKEGEERNINHEFLVDLDELISSFIKATKFTQQKLETYYRMTYNTGDIRQKLSILLQDELEPEVDELLNNLFKKYTEETFRNLDSYDRFVHFLSAAPITLCFNERIQLMDFTEQRSMAEKCLTVPKSYCTVTFNKVQKQLSGFKIHFEQLYDYFRKIIYLSKHNFATSYFDFDTTQCTVLNANLAQDINFNHSLQSLSGNDLLKYKIIFKGNSDAIKPIGNIFHLLIPNVDSTSLEEMIKEPDLYFPFPMKQLHAAPLYKKGRENLQEEFFTILNRINNTYIQNEQIIQVPLIEEIREEEQ</sequence>
<accession>A0A6N8J4Y9</accession>
<reference evidence="1 2" key="1">
    <citation type="submission" date="2019-12" db="EMBL/GenBank/DDBJ databases">
        <title>The draft genomic sequence of strain Chitinophaga oryziterrae JCM 16595.</title>
        <authorList>
            <person name="Zhang X."/>
        </authorList>
    </citation>
    <scope>NUCLEOTIDE SEQUENCE [LARGE SCALE GENOMIC DNA]</scope>
    <source>
        <strain evidence="1 2">JCM 16595</strain>
    </source>
</reference>
<protein>
    <submittedName>
        <fullName evidence="1">Uncharacterized protein</fullName>
    </submittedName>
</protein>
<dbReference type="EMBL" id="WRXO01000001">
    <property type="protein sequence ID" value="MVT40240.1"/>
    <property type="molecule type" value="Genomic_DNA"/>
</dbReference>
<keyword evidence="2" id="KW-1185">Reference proteome</keyword>
<organism evidence="1 2">
    <name type="scientific">Chitinophaga oryziterrae</name>
    <dbReference type="NCBI Taxonomy" id="1031224"/>
    <lineage>
        <taxon>Bacteria</taxon>
        <taxon>Pseudomonadati</taxon>
        <taxon>Bacteroidota</taxon>
        <taxon>Chitinophagia</taxon>
        <taxon>Chitinophagales</taxon>
        <taxon>Chitinophagaceae</taxon>
        <taxon>Chitinophaga</taxon>
    </lineage>
</organism>
<evidence type="ECO:0000313" key="2">
    <source>
        <dbReference type="Proteomes" id="UP000468388"/>
    </source>
</evidence>
<dbReference type="Proteomes" id="UP000468388">
    <property type="component" value="Unassembled WGS sequence"/>
</dbReference>
<dbReference type="AlphaFoldDB" id="A0A6N8J4Y9"/>
<comment type="caution">
    <text evidence="1">The sequence shown here is derived from an EMBL/GenBank/DDBJ whole genome shotgun (WGS) entry which is preliminary data.</text>
</comment>
<name>A0A6N8J4Y9_9BACT</name>
<dbReference type="RefSeq" id="WP_157298866.1">
    <property type="nucleotide sequence ID" value="NZ_BAAAZB010000005.1"/>
</dbReference>